<protein>
    <submittedName>
        <fullName evidence="11">MFS transporter</fullName>
    </submittedName>
</protein>
<name>A0ABV1RAP8_9HYPH</name>
<dbReference type="InterPro" id="IPR011701">
    <property type="entry name" value="MFS"/>
</dbReference>
<feature type="transmembrane region" description="Helical" evidence="9">
    <location>
        <begin position="63"/>
        <end position="86"/>
    </location>
</feature>
<keyword evidence="5 9" id="KW-0812">Transmembrane</keyword>
<dbReference type="Proteomes" id="UP001432995">
    <property type="component" value="Unassembled WGS sequence"/>
</dbReference>
<feature type="domain" description="Major facilitator superfamily (MFS) profile" evidence="10">
    <location>
        <begin position="22"/>
        <end position="431"/>
    </location>
</feature>
<comment type="subcellular location">
    <subcellularLocation>
        <location evidence="1">Cell membrane</location>
        <topology evidence="1">Multi-pass membrane protein</topology>
    </subcellularLocation>
</comment>
<dbReference type="InterPro" id="IPR051084">
    <property type="entry name" value="H+-coupled_symporters"/>
</dbReference>
<feature type="transmembrane region" description="Helical" evidence="9">
    <location>
        <begin position="158"/>
        <end position="181"/>
    </location>
</feature>
<feature type="transmembrane region" description="Helical" evidence="9">
    <location>
        <begin position="311"/>
        <end position="333"/>
    </location>
</feature>
<proteinExistence type="inferred from homology"/>
<feature type="transmembrane region" description="Helical" evidence="9">
    <location>
        <begin position="22"/>
        <end position="43"/>
    </location>
</feature>
<evidence type="ECO:0000256" key="8">
    <source>
        <dbReference type="ARBA" id="ARBA00023136"/>
    </source>
</evidence>
<dbReference type="PROSITE" id="PS50850">
    <property type="entry name" value="MFS"/>
    <property type="match status" value="1"/>
</dbReference>
<evidence type="ECO:0000256" key="7">
    <source>
        <dbReference type="ARBA" id="ARBA00022989"/>
    </source>
</evidence>
<dbReference type="RefSeq" id="WP_007558060.1">
    <property type="nucleotide sequence ID" value="NZ_JBELQD010000066.1"/>
</dbReference>
<keyword evidence="7 9" id="KW-1133">Transmembrane helix</keyword>
<reference evidence="11" key="1">
    <citation type="submission" date="2024-06" db="EMBL/GenBank/DDBJ databases">
        <authorList>
            <person name="Campbell A.G."/>
        </authorList>
    </citation>
    <scope>NUCLEOTIDE SEQUENCE</scope>
    <source>
        <strain evidence="11">EM17</strain>
    </source>
</reference>
<dbReference type="Gene3D" id="1.20.1250.20">
    <property type="entry name" value="MFS general substrate transporter like domains"/>
    <property type="match status" value="1"/>
</dbReference>
<keyword evidence="6" id="KW-0769">Symport</keyword>
<dbReference type="InterPro" id="IPR020846">
    <property type="entry name" value="MFS_dom"/>
</dbReference>
<feature type="transmembrane region" description="Helical" evidence="9">
    <location>
        <begin position="339"/>
        <end position="364"/>
    </location>
</feature>
<keyword evidence="3" id="KW-0813">Transport</keyword>
<sequence length="431" mass="46115">MSAPVAAARAAPSRDASQMYKAVIASSIGNALEFYDLTLYLYFAVTISKLFFPSSNPTTSLLLALGSFGISYLMRPLGAIVLGLYADRVGRKPALMLSILLMMVGTFMMVVMPSYESIGIFASIGVLAARLIQGFSVGGEFGASTAFMVEHGPARKGFFASFQFASQGLASVMAALSGVILSATLSPDQIASWGWRLPFAFGLLIGPVGLYIRRNIAETPEFEDSTEGEATNSPMRDLFVQQWLNILLATGLVATSTALNYMISYTPTYAVNQLGLPSWIGFVASFVGAVMLMTVAPLVGHWSDSIGRTPIMRAVVIAVFVLMFPAFALLISYPALLVIVPVLALIGALKASYSAALPALMAEIFPTRTRSTGMNISYNVGVTLFGGFAPFWIESLIAITHTALAPSFFLMFAASVSLLCIVLVRRKFGLR</sequence>
<evidence type="ECO:0000256" key="6">
    <source>
        <dbReference type="ARBA" id="ARBA00022847"/>
    </source>
</evidence>
<feature type="transmembrane region" description="Helical" evidence="9">
    <location>
        <begin position="376"/>
        <end position="393"/>
    </location>
</feature>
<feature type="transmembrane region" description="Helical" evidence="9">
    <location>
        <begin position="243"/>
        <end position="264"/>
    </location>
</feature>
<feature type="transmembrane region" description="Helical" evidence="9">
    <location>
        <begin position="93"/>
        <end position="112"/>
    </location>
</feature>
<feature type="transmembrane region" description="Helical" evidence="9">
    <location>
        <begin position="405"/>
        <end position="424"/>
    </location>
</feature>
<dbReference type="Pfam" id="PF07690">
    <property type="entry name" value="MFS_1"/>
    <property type="match status" value="1"/>
</dbReference>
<dbReference type="PROSITE" id="PS00216">
    <property type="entry name" value="SUGAR_TRANSPORT_1"/>
    <property type="match status" value="1"/>
</dbReference>
<evidence type="ECO:0000259" key="10">
    <source>
        <dbReference type="PROSITE" id="PS50850"/>
    </source>
</evidence>
<feature type="transmembrane region" description="Helical" evidence="9">
    <location>
        <begin position="118"/>
        <end position="137"/>
    </location>
</feature>
<dbReference type="SUPFAM" id="SSF103473">
    <property type="entry name" value="MFS general substrate transporter"/>
    <property type="match status" value="1"/>
</dbReference>
<dbReference type="InterPro" id="IPR005829">
    <property type="entry name" value="Sugar_transporter_CS"/>
</dbReference>
<dbReference type="PANTHER" id="PTHR43528">
    <property type="entry name" value="ALPHA-KETOGLUTARATE PERMEASE"/>
    <property type="match status" value="1"/>
</dbReference>
<comment type="similarity">
    <text evidence="2">Belongs to the major facilitator superfamily. Metabolite:H+ Symporter (MHS) family (TC 2.A.1.6) family.</text>
</comment>
<evidence type="ECO:0000256" key="5">
    <source>
        <dbReference type="ARBA" id="ARBA00022692"/>
    </source>
</evidence>
<evidence type="ECO:0000313" key="11">
    <source>
        <dbReference type="EMBL" id="MER2291932.1"/>
    </source>
</evidence>
<keyword evidence="12" id="KW-1185">Reference proteome</keyword>
<evidence type="ECO:0000313" key="12">
    <source>
        <dbReference type="Proteomes" id="UP001432995"/>
    </source>
</evidence>
<feature type="transmembrane region" description="Helical" evidence="9">
    <location>
        <begin position="276"/>
        <end position="299"/>
    </location>
</feature>
<dbReference type="EMBL" id="JBELQD010000066">
    <property type="protein sequence ID" value="MER2291932.1"/>
    <property type="molecule type" value="Genomic_DNA"/>
</dbReference>
<evidence type="ECO:0000256" key="2">
    <source>
        <dbReference type="ARBA" id="ARBA00008240"/>
    </source>
</evidence>
<comment type="caution">
    <text evidence="11">The sequence shown here is derived from an EMBL/GenBank/DDBJ whole genome shotgun (WGS) entry which is preliminary data.</text>
</comment>
<gene>
    <name evidence="11" type="ORF">ABS770_27115</name>
</gene>
<evidence type="ECO:0000256" key="4">
    <source>
        <dbReference type="ARBA" id="ARBA00022475"/>
    </source>
</evidence>
<accession>A0ABV1RAP8</accession>
<evidence type="ECO:0000256" key="1">
    <source>
        <dbReference type="ARBA" id="ARBA00004651"/>
    </source>
</evidence>
<keyword evidence="8 9" id="KW-0472">Membrane</keyword>
<organism evidence="11 12">
    <name type="scientific">Methylobacterium brachiatum</name>
    <dbReference type="NCBI Taxonomy" id="269660"/>
    <lineage>
        <taxon>Bacteria</taxon>
        <taxon>Pseudomonadati</taxon>
        <taxon>Pseudomonadota</taxon>
        <taxon>Alphaproteobacteria</taxon>
        <taxon>Hyphomicrobiales</taxon>
        <taxon>Methylobacteriaceae</taxon>
        <taxon>Methylobacterium</taxon>
    </lineage>
</organism>
<dbReference type="InterPro" id="IPR036259">
    <property type="entry name" value="MFS_trans_sf"/>
</dbReference>
<feature type="transmembrane region" description="Helical" evidence="9">
    <location>
        <begin position="193"/>
        <end position="212"/>
    </location>
</feature>
<evidence type="ECO:0000256" key="3">
    <source>
        <dbReference type="ARBA" id="ARBA00022448"/>
    </source>
</evidence>
<keyword evidence="4" id="KW-1003">Cell membrane</keyword>
<evidence type="ECO:0000256" key="9">
    <source>
        <dbReference type="SAM" id="Phobius"/>
    </source>
</evidence>
<dbReference type="PANTHER" id="PTHR43528:SF1">
    <property type="entry name" value="ALPHA-KETOGLUTARATE PERMEASE"/>
    <property type="match status" value="1"/>
</dbReference>